<dbReference type="CDD" id="cd05910">
    <property type="entry name" value="FACL_like_1"/>
    <property type="match status" value="1"/>
</dbReference>
<dbReference type="AlphaFoldDB" id="A0A8J6TAN1"/>
<dbReference type="InterPro" id="IPR050237">
    <property type="entry name" value="ATP-dep_AMP-bd_enzyme"/>
</dbReference>
<sequence length="555" mass="61864">MQLKNDNKIVNISSYLKRMAGMQPYKRAVVYPVGQDEYKRVAYSHLTFLQLDHESDCYAHGLEKAGIRRGTRTVLMVKPGPEFFSLTFAIFKVGAIPVVVDPGMGIGRMLLCLKESKPDAFIGIPVAHALRILFPKYFRTVKTSITIGRPWFWGGLALRHIRQMPWQSYDAVKTTSDETAAILFTTGSTGHAKGVVYTHGMFDAQIRHIKSHFNIAEDEIDLPTFPLFALFDPALGMTAVIPDMDPTKPALVNPEKIIEAIINQGVTNMFASPALLNRVGRYGKSKGIKLPSLKRVVSAGAPVSPSNIERFASMLCGDAEIHTPYGATEAVPVISISSDEILSETGKLSEQGYGICVGRPLDEIQVCIIKITDSPIEKWSEELVVPDGEIGEITVSGDLVAKQYFENTWADALSKIKDEDKLWHRMGDLGWMDKKGRIWFCGRKNHRVITEKGTLFTIPCEAIYNNHPRVFRSALVGIGSPPKQRPVICIELEPRDSGGKKKQLMVELFALAKKSALTKNIDTILFKRTFPVDIRHNSKIFREKLALWAGKKLIK</sequence>
<dbReference type="InterPro" id="IPR000873">
    <property type="entry name" value="AMP-dep_synth/lig_dom"/>
</dbReference>
<dbReference type="PANTHER" id="PTHR43767">
    <property type="entry name" value="LONG-CHAIN-FATTY-ACID--COA LIGASE"/>
    <property type="match status" value="1"/>
</dbReference>
<gene>
    <name evidence="2" type="ORF">H8E80_06820</name>
</gene>
<dbReference type="Proteomes" id="UP000603545">
    <property type="component" value="Unassembled WGS sequence"/>
</dbReference>
<dbReference type="SUPFAM" id="SSF56801">
    <property type="entry name" value="Acetyl-CoA synthetase-like"/>
    <property type="match status" value="1"/>
</dbReference>
<comment type="caution">
    <text evidence="2">The sequence shown here is derived from an EMBL/GenBank/DDBJ whole genome shotgun (WGS) entry which is preliminary data.</text>
</comment>
<proteinExistence type="predicted"/>
<dbReference type="PROSITE" id="PS00455">
    <property type="entry name" value="AMP_BINDING"/>
    <property type="match status" value="1"/>
</dbReference>
<feature type="domain" description="AMP-dependent synthetase/ligase" evidence="1">
    <location>
        <begin position="18"/>
        <end position="405"/>
    </location>
</feature>
<dbReference type="Gene3D" id="3.40.50.12780">
    <property type="entry name" value="N-terminal domain of ligase-like"/>
    <property type="match status" value="1"/>
</dbReference>
<dbReference type="EMBL" id="JACNLL010000063">
    <property type="protein sequence ID" value="MBC8199741.1"/>
    <property type="molecule type" value="Genomic_DNA"/>
</dbReference>
<evidence type="ECO:0000259" key="1">
    <source>
        <dbReference type="Pfam" id="PF00501"/>
    </source>
</evidence>
<dbReference type="Pfam" id="PF00501">
    <property type="entry name" value="AMP-binding"/>
    <property type="match status" value="1"/>
</dbReference>
<name>A0A8J6TAN1_9BACT</name>
<protein>
    <submittedName>
        <fullName evidence="2">AMP-binding protein</fullName>
    </submittedName>
</protein>
<evidence type="ECO:0000313" key="3">
    <source>
        <dbReference type="Proteomes" id="UP000603545"/>
    </source>
</evidence>
<reference evidence="2 3" key="1">
    <citation type="submission" date="2020-08" db="EMBL/GenBank/DDBJ databases">
        <title>Bridging the membrane lipid divide: bacteria of the FCB group superphylum have the potential to synthesize archaeal ether lipids.</title>
        <authorList>
            <person name="Villanueva L."/>
            <person name="Von Meijenfeldt F.A.B."/>
            <person name="Westbye A.B."/>
            <person name="Yadav S."/>
            <person name="Hopmans E.C."/>
            <person name="Dutilh B.E."/>
            <person name="Sinninghe Damste J.S."/>
        </authorList>
    </citation>
    <scope>NUCLEOTIDE SEQUENCE [LARGE SCALE GENOMIC DNA]</scope>
    <source>
        <strain evidence="2">NIOZ-UU82</strain>
    </source>
</reference>
<organism evidence="2 3">
    <name type="scientific">Candidatus Desulfaltia bathyphila</name>
    <dbReference type="NCBI Taxonomy" id="2841697"/>
    <lineage>
        <taxon>Bacteria</taxon>
        <taxon>Pseudomonadati</taxon>
        <taxon>Thermodesulfobacteriota</taxon>
        <taxon>Desulfobacteria</taxon>
        <taxon>Desulfobacterales</taxon>
        <taxon>Desulfobacterales incertae sedis</taxon>
        <taxon>Candidatus Desulfaltia</taxon>
    </lineage>
</organism>
<dbReference type="InterPro" id="IPR020845">
    <property type="entry name" value="AMP-binding_CS"/>
</dbReference>
<dbReference type="PANTHER" id="PTHR43767:SF1">
    <property type="entry name" value="NONRIBOSOMAL PEPTIDE SYNTHASE PES1 (EUROFUNG)-RELATED"/>
    <property type="match status" value="1"/>
</dbReference>
<evidence type="ECO:0000313" key="2">
    <source>
        <dbReference type="EMBL" id="MBC8199741.1"/>
    </source>
</evidence>
<dbReference type="InterPro" id="IPR042099">
    <property type="entry name" value="ANL_N_sf"/>
</dbReference>
<dbReference type="NCBIfam" id="NF006754">
    <property type="entry name" value="PRK09274.1"/>
    <property type="match status" value="1"/>
</dbReference>
<accession>A0A8J6TAN1</accession>